<name>A0A0F9RZX1_9ZZZZ</name>
<reference evidence="1" key="1">
    <citation type="journal article" date="2015" name="Nature">
        <title>Complex archaea that bridge the gap between prokaryotes and eukaryotes.</title>
        <authorList>
            <person name="Spang A."/>
            <person name="Saw J.H."/>
            <person name="Jorgensen S.L."/>
            <person name="Zaremba-Niedzwiedzka K."/>
            <person name="Martijn J."/>
            <person name="Lind A.E."/>
            <person name="van Eijk R."/>
            <person name="Schleper C."/>
            <person name="Guy L."/>
            <person name="Ettema T.J."/>
        </authorList>
    </citation>
    <scope>NUCLEOTIDE SEQUENCE</scope>
</reference>
<dbReference type="AlphaFoldDB" id="A0A0F9RZX1"/>
<gene>
    <name evidence="1" type="ORF">LCGC14_0912470</name>
</gene>
<dbReference type="Pfam" id="PF13385">
    <property type="entry name" value="Laminin_G_3"/>
    <property type="match status" value="1"/>
</dbReference>
<dbReference type="InterPro" id="IPR013320">
    <property type="entry name" value="ConA-like_dom_sf"/>
</dbReference>
<organism evidence="1">
    <name type="scientific">marine sediment metagenome</name>
    <dbReference type="NCBI Taxonomy" id="412755"/>
    <lineage>
        <taxon>unclassified sequences</taxon>
        <taxon>metagenomes</taxon>
        <taxon>ecological metagenomes</taxon>
    </lineage>
</organism>
<proteinExistence type="predicted"/>
<comment type="caution">
    <text evidence="1">The sequence shown here is derived from an EMBL/GenBank/DDBJ whole genome shotgun (WGS) entry which is preliminary data.</text>
</comment>
<sequence length="760" mass="83519">MKKGLILFMIIFIAHPVLALFGIGENNIIVNSINLQEGVNINLDPNTITGFGTINLVDEPIIEGNFTINGDLILRDRILSVVDQEINASILPTIDNKFDLGTTILRWKDGFFSGDVKVDGNIFGEIPNAFKNNNFTERYNLILDRFDNENFTIRYDLRTDRWKLANLTEALLKAGTINATKYEESSLVGWWQFNNNANDSSQYGNDGDPEGGVRLEKNVAEFDGVDDKITIIETTYNVNTGANTFMGWYYSLDGDVDFMGNSGSNFNKFINILSNGLMRIEGDTNNDRCEGDFGTTPTNSWNHFTIVVDGGVCTFYHNGVIFALSDSSIDSDITLDTIGLAGDGTFNYNNGTLDEVKIYSRALTSAEIQRNYNEENKNYGHFNNIDVKDLNVTNTLNIEGESTFKDNIHLKDNKKFYFGDADDVSVEFDENNLVWLAEVGSPNFIIDGMNLNVTGDILFGGRDIIDTVSTTGIIRLRGTNVNRFLELTMGSVQTILEAKGSGAVGTHFFRFKIEGDEKMTIKETGEVGIGTTTPTSKLHVIGDINATGNITSGNSTIILDGNNNVIKLGEISFDGADSLTISNENPIEITVQILGSLNVSTNLTVNELLILPNIIQLPASQSTFIVRDDESGVVGTKFGVRNTIPSTDTDSGVSYILDVGSGNNMSLDLHSSLDPDNPLTVVSHYNNDVKGHVWRLNPDNDNAFFRWEVGKANGTFMINQSGRITFGNPDVPLNISGYNKAGQLGHCGMDDNFVWSCSAD</sequence>
<evidence type="ECO:0000313" key="1">
    <source>
        <dbReference type="EMBL" id="KKN22693.1"/>
    </source>
</evidence>
<evidence type="ECO:0008006" key="2">
    <source>
        <dbReference type="Google" id="ProtNLM"/>
    </source>
</evidence>
<accession>A0A0F9RZX1</accession>
<dbReference type="SUPFAM" id="SSF49899">
    <property type="entry name" value="Concanavalin A-like lectins/glucanases"/>
    <property type="match status" value="1"/>
</dbReference>
<dbReference type="EMBL" id="LAZR01003037">
    <property type="protein sequence ID" value="KKN22693.1"/>
    <property type="molecule type" value="Genomic_DNA"/>
</dbReference>
<dbReference type="Gene3D" id="2.60.120.200">
    <property type="match status" value="1"/>
</dbReference>
<protein>
    <recommendedName>
        <fullName evidence="2">LamG-like jellyroll fold domain-containing protein</fullName>
    </recommendedName>
</protein>